<keyword evidence="6" id="KW-0406">Ion transport</keyword>
<keyword evidence="3" id="KW-1003">Cell membrane</keyword>
<name>A0A7R9KK42_9ACAR</name>
<dbReference type="GO" id="GO:0005886">
    <property type="term" value="C:plasma membrane"/>
    <property type="evidence" value="ECO:0007669"/>
    <property type="project" value="UniProtKB-SubCell"/>
</dbReference>
<evidence type="ECO:0000259" key="13">
    <source>
        <dbReference type="SMART" id="SM00918"/>
    </source>
</evidence>
<evidence type="ECO:0000256" key="1">
    <source>
        <dbReference type="ARBA" id="ARBA00004651"/>
    </source>
</evidence>
<reference evidence="14" key="1">
    <citation type="submission" date="2020-11" db="EMBL/GenBank/DDBJ databases">
        <authorList>
            <person name="Tran Van P."/>
        </authorList>
    </citation>
    <scope>NUCLEOTIDE SEQUENCE</scope>
</reference>
<evidence type="ECO:0000313" key="15">
    <source>
        <dbReference type="Proteomes" id="UP000759131"/>
    </source>
</evidence>
<organism evidence="14">
    <name type="scientific">Medioppia subpectinata</name>
    <dbReference type="NCBI Taxonomy" id="1979941"/>
    <lineage>
        <taxon>Eukaryota</taxon>
        <taxon>Metazoa</taxon>
        <taxon>Ecdysozoa</taxon>
        <taxon>Arthropoda</taxon>
        <taxon>Chelicerata</taxon>
        <taxon>Arachnida</taxon>
        <taxon>Acari</taxon>
        <taxon>Acariformes</taxon>
        <taxon>Sarcoptiformes</taxon>
        <taxon>Oribatida</taxon>
        <taxon>Brachypylina</taxon>
        <taxon>Oppioidea</taxon>
        <taxon>Oppiidae</taxon>
        <taxon>Medioppia</taxon>
    </lineage>
</organism>
<keyword evidence="9" id="KW-0325">Glycoprotein</keyword>
<dbReference type="InterPro" id="IPR052192">
    <property type="entry name" value="Insect_Ionotropic_Sensory_Rcpt"/>
</dbReference>
<gene>
    <name evidence="14" type="ORF">OSB1V03_LOCUS3856</name>
</gene>
<feature type="transmembrane region" description="Helical" evidence="12">
    <location>
        <begin position="130"/>
        <end position="163"/>
    </location>
</feature>
<keyword evidence="10" id="KW-1071">Ligand-gated ion channel</keyword>
<dbReference type="AlphaFoldDB" id="A0A7R9KK42"/>
<evidence type="ECO:0000256" key="5">
    <source>
        <dbReference type="ARBA" id="ARBA00022989"/>
    </source>
</evidence>
<feature type="transmembrane region" description="Helical" evidence="12">
    <location>
        <begin position="175"/>
        <end position="196"/>
    </location>
</feature>
<dbReference type="GO" id="GO:0015276">
    <property type="term" value="F:ligand-gated monoatomic ion channel activity"/>
    <property type="evidence" value="ECO:0007669"/>
    <property type="project" value="InterPro"/>
</dbReference>
<feature type="domain" description="Ionotropic glutamate receptor L-glutamate and glycine-binding" evidence="13">
    <location>
        <begin position="18"/>
        <end position="73"/>
    </location>
</feature>
<protein>
    <recommendedName>
        <fullName evidence="13">Ionotropic glutamate receptor L-glutamate and glycine-binding domain-containing protein</fullName>
    </recommendedName>
</protein>
<dbReference type="PANTHER" id="PTHR42643">
    <property type="entry name" value="IONOTROPIC RECEPTOR 20A-RELATED"/>
    <property type="match status" value="1"/>
</dbReference>
<keyword evidence="15" id="KW-1185">Reference proteome</keyword>
<evidence type="ECO:0000256" key="7">
    <source>
        <dbReference type="ARBA" id="ARBA00023136"/>
    </source>
</evidence>
<dbReference type="OrthoDB" id="6501534at2759"/>
<dbReference type="SUPFAM" id="SSF53850">
    <property type="entry name" value="Periplasmic binding protein-like II"/>
    <property type="match status" value="1"/>
</dbReference>
<dbReference type="Pfam" id="PF10613">
    <property type="entry name" value="Lig_chan-Glu_bd"/>
    <property type="match status" value="1"/>
</dbReference>
<keyword evidence="7 12" id="KW-0472">Membrane</keyword>
<keyword evidence="5 12" id="KW-1133">Transmembrane helix</keyword>
<evidence type="ECO:0000313" key="14">
    <source>
        <dbReference type="EMBL" id="CAD7623400.1"/>
    </source>
</evidence>
<keyword evidence="11" id="KW-0407">Ion channel</keyword>
<accession>A0A7R9KK42</accession>
<dbReference type="EMBL" id="CAJPIZ010001646">
    <property type="protein sequence ID" value="CAG2103830.1"/>
    <property type="molecule type" value="Genomic_DNA"/>
</dbReference>
<dbReference type="PANTHER" id="PTHR42643:SF24">
    <property type="entry name" value="IONOTROPIC RECEPTOR 60A"/>
    <property type="match status" value="1"/>
</dbReference>
<evidence type="ECO:0000256" key="9">
    <source>
        <dbReference type="ARBA" id="ARBA00023180"/>
    </source>
</evidence>
<proteinExistence type="predicted"/>
<comment type="subcellular location">
    <subcellularLocation>
        <location evidence="1">Cell membrane</location>
        <topology evidence="1">Multi-pass membrane protein</topology>
    </subcellularLocation>
</comment>
<evidence type="ECO:0000256" key="8">
    <source>
        <dbReference type="ARBA" id="ARBA00023170"/>
    </source>
</evidence>
<keyword evidence="4 12" id="KW-0812">Transmembrane</keyword>
<sequence length="326" mass="37646">MLDLNGKQLTVLTNYLPPFVFPSNGVIDGTETPLLHTLSHYMNFTYDLIDCRFDFGIKYPNNTWSGLIGKLVSQEADFGIFNMFMLSERAEAVPFSYPYFIDSVTFTYPAPTIRPNHVTLWEPFDRFTWIYLYLNIIMLFIFLYIMSIRGKCHVFWIMVTILVKQTHDIKPYLRLWLCAWILGGVVLTAGYGGVFYSNMARPVESGRIDTLDDLNIAQRNGKINIIGVKGGIYYEMIKQSDSGVVQEIGRAMDSVANYQTAMFLLQTSQQPYAFVLAKELLCYSLHRYDVRHYTLPDNTMDSIFTLNFIAIPMNKQFPYKTQINEL</sequence>
<keyword evidence="8" id="KW-0675">Receptor</keyword>
<dbReference type="Proteomes" id="UP000759131">
    <property type="component" value="Unassembled WGS sequence"/>
</dbReference>
<dbReference type="InterPro" id="IPR019594">
    <property type="entry name" value="Glu/Gly-bd"/>
</dbReference>
<dbReference type="Gene3D" id="3.40.190.10">
    <property type="entry name" value="Periplasmic binding protein-like II"/>
    <property type="match status" value="3"/>
</dbReference>
<keyword evidence="2" id="KW-0813">Transport</keyword>
<evidence type="ECO:0000256" key="6">
    <source>
        <dbReference type="ARBA" id="ARBA00023065"/>
    </source>
</evidence>
<evidence type="ECO:0000256" key="2">
    <source>
        <dbReference type="ARBA" id="ARBA00022448"/>
    </source>
</evidence>
<evidence type="ECO:0000256" key="3">
    <source>
        <dbReference type="ARBA" id="ARBA00022475"/>
    </source>
</evidence>
<dbReference type="SMART" id="SM00918">
    <property type="entry name" value="Lig_chan-Glu_bd"/>
    <property type="match status" value="1"/>
</dbReference>
<evidence type="ECO:0000256" key="10">
    <source>
        <dbReference type="ARBA" id="ARBA00023286"/>
    </source>
</evidence>
<evidence type="ECO:0000256" key="4">
    <source>
        <dbReference type="ARBA" id="ARBA00022692"/>
    </source>
</evidence>
<dbReference type="EMBL" id="OC856221">
    <property type="protein sequence ID" value="CAD7623400.1"/>
    <property type="molecule type" value="Genomic_DNA"/>
</dbReference>
<evidence type="ECO:0000256" key="11">
    <source>
        <dbReference type="ARBA" id="ARBA00023303"/>
    </source>
</evidence>
<evidence type="ECO:0000256" key="12">
    <source>
        <dbReference type="SAM" id="Phobius"/>
    </source>
</evidence>